<dbReference type="CDD" id="cd13630">
    <property type="entry name" value="PBP2_PDT_1"/>
    <property type="match status" value="1"/>
</dbReference>
<dbReference type="RefSeq" id="WP_115570945.1">
    <property type="nucleotide sequence ID" value="NZ_NXLT01000003.1"/>
</dbReference>
<dbReference type="InterPro" id="IPR001086">
    <property type="entry name" value="Preph_deHydtase"/>
</dbReference>
<dbReference type="GO" id="GO:0009094">
    <property type="term" value="P:L-phenylalanine biosynthetic process"/>
    <property type="evidence" value="ECO:0007669"/>
    <property type="project" value="UniProtKB-UniPathway"/>
</dbReference>
<comment type="caution">
    <text evidence="22">The sequence shown here is derived from an EMBL/GenBank/DDBJ whole genome shotgun (WGS) entry which is preliminary data.</text>
</comment>
<comment type="catalytic activity">
    <reaction evidence="1">
        <text>chorismate = prephenate</text>
        <dbReference type="Rhea" id="RHEA:13897"/>
        <dbReference type="ChEBI" id="CHEBI:29748"/>
        <dbReference type="ChEBI" id="CHEBI:29934"/>
        <dbReference type="EC" id="5.4.99.5"/>
    </reaction>
</comment>
<evidence type="ECO:0000256" key="19">
    <source>
        <dbReference type="PIRSR" id="PIRSR001500-2"/>
    </source>
</evidence>
<dbReference type="Pfam" id="PF01817">
    <property type="entry name" value="CM_2"/>
    <property type="match status" value="1"/>
</dbReference>
<evidence type="ECO:0000256" key="11">
    <source>
        <dbReference type="ARBA" id="ARBA00023141"/>
    </source>
</evidence>
<dbReference type="Pfam" id="PF00800">
    <property type="entry name" value="PDT"/>
    <property type="match status" value="1"/>
</dbReference>
<dbReference type="InterPro" id="IPR018528">
    <property type="entry name" value="Preph_deHydtase_CS"/>
</dbReference>
<evidence type="ECO:0000259" key="21">
    <source>
        <dbReference type="PROSITE" id="PS51171"/>
    </source>
</evidence>
<dbReference type="PROSITE" id="PS51171">
    <property type="entry name" value="PREPHENATE_DEHYDR_3"/>
    <property type="match status" value="1"/>
</dbReference>
<dbReference type="EMBL" id="NXLT01000003">
    <property type="protein sequence ID" value="RDU67220.1"/>
    <property type="molecule type" value="Genomic_DNA"/>
</dbReference>
<dbReference type="SUPFAM" id="SSF53850">
    <property type="entry name" value="Periplasmic binding protein-like II"/>
    <property type="match status" value="1"/>
</dbReference>
<evidence type="ECO:0000256" key="7">
    <source>
        <dbReference type="ARBA" id="ARBA00013147"/>
    </source>
</evidence>
<dbReference type="UniPathway" id="UPA00120">
    <property type="reaction ID" value="UER00203"/>
</dbReference>
<dbReference type="InterPro" id="IPR036979">
    <property type="entry name" value="CM_dom_sf"/>
</dbReference>
<keyword evidence="10" id="KW-0028">Amino-acid biosynthesis</keyword>
<reference evidence="22 23" key="1">
    <citation type="submission" date="2018-04" db="EMBL/GenBank/DDBJ databases">
        <title>Novel Campyloabacter and Helicobacter Species and Strains.</title>
        <authorList>
            <person name="Mannion A.J."/>
            <person name="Shen Z."/>
            <person name="Fox J.G."/>
        </authorList>
    </citation>
    <scope>NUCLEOTIDE SEQUENCE [LARGE SCALE GENOMIC DNA]</scope>
    <source>
        <strain evidence="22 23">MIT 12-6600</strain>
    </source>
</reference>
<evidence type="ECO:0000256" key="17">
    <source>
        <dbReference type="ARBA" id="ARBA00031520"/>
    </source>
</evidence>
<gene>
    <name evidence="22" type="ORF">CQA54_04315</name>
</gene>
<dbReference type="EC" id="4.2.1.51" evidence="7"/>
<evidence type="ECO:0000256" key="3">
    <source>
        <dbReference type="ARBA" id="ARBA00004496"/>
    </source>
</evidence>
<dbReference type="Proteomes" id="UP000256514">
    <property type="component" value="Unassembled WGS sequence"/>
</dbReference>
<evidence type="ECO:0000256" key="2">
    <source>
        <dbReference type="ARBA" id="ARBA00002364"/>
    </source>
</evidence>
<dbReference type="Gene3D" id="1.20.59.10">
    <property type="entry name" value="Chorismate mutase"/>
    <property type="match status" value="1"/>
</dbReference>
<dbReference type="PANTHER" id="PTHR21022">
    <property type="entry name" value="PREPHENATE DEHYDRATASE P PROTEIN"/>
    <property type="match status" value="1"/>
</dbReference>
<evidence type="ECO:0000256" key="12">
    <source>
        <dbReference type="ARBA" id="ARBA00023222"/>
    </source>
</evidence>
<dbReference type="CDD" id="cd04905">
    <property type="entry name" value="ACT_CM-PDT"/>
    <property type="match status" value="1"/>
</dbReference>
<dbReference type="SMART" id="SM00830">
    <property type="entry name" value="CM_2"/>
    <property type="match status" value="1"/>
</dbReference>
<evidence type="ECO:0000256" key="5">
    <source>
        <dbReference type="ARBA" id="ARBA00004817"/>
    </source>
</evidence>
<organism evidence="22 23">
    <name type="scientific">Helicobacter equorum</name>
    <dbReference type="NCBI Taxonomy" id="361872"/>
    <lineage>
        <taxon>Bacteria</taxon>
        <taxon>Pseudomonadati</taxon>
        <taxon>Campylobacterota</taxon>
        <taxon>Epsilonproteobacteria</taxon>
        <taxon>Campylobacterales</taxon>
        <taxon>Helicobacteraceae</taxon>
        <taxon>Helicobacter</taxon>
    </lineage>
</organism>
<keyword evidence="15" id="KW-0511">Multifunctional enzyme</keyword>
<feature type="site" description="Essential for prephenate dehydratase activity" evidence="19">
    <location>
        <position position="267"/>
    </location>
</feature>
<dbReference type="InterPro" id="IPR008242">
    <property type="entry name" value="Chor_mutase/pphenate_deHydtase"/>
</dbReference>
<dbReference type="Gene3D" id="3.40.190.10">
    <property type="entry name" value="Periplasmic binding protein-like II"/>
    <property type="match status" value="2"/>
</dbReference>
<evidence type="ECO:0000256" key="4">
    <source>
        <dbReference type="ARBA" id="ARBA00004741"/>
    </source>
</evidence>
<dbReference type="PANTHER" id="PTHR21022:SF19">
    <property type="entry name" value="PREPHENATE DEHYDRATASE-RELATED"/>
    <property type="match status" value="1"/>
</dbReference>
<evidence type="ECO:0000313" key="22">
    <source>
        <dbReference type="EMBL" id="RDU67220.1"/>
    </source>
</evidence>
<dbReference type="InterPro" id="IPR045865">
    <property type="entry name" value="ACT-like_dom_sf"/>
</dbReference>
<dbReference type="EC" id="5.4.99.5" evidence="6"/>
<evidence type="ECO:0000313" key="23">
    <source>
        <dbReference type="Proteomes" id="UP000256514"/>
    </source>
</evidence>
<evidence type="ECO:0000256" key="14">
    <source>
        <dbReference type="ARBA" id="ARBA00023239"/>
    </source>
</evidence>
<evidence type="ECO:0000256" key="9">
    <source>
        <dbReference type="ARBA" id="ARBA00022490"/>
    </source>
</evidence>
<keyword evidence="13" id="KW-0413">Isomerase</keyword>
<name>A0A3D8IQG6_9HELI</name>
<keyword evidence="23" id="KW-1185">Reference proteome</keyword>
<keyword evidence="14" id="KW-0456">Lyase</keyword>
<keyword evidence="11" id="KW-0057">Aromatic amino acid biosynthesis</keyword>
<dbReference type="GO" id="GO:0005737">
    <property type="term" value="C:cytoplasm"/>
    <property type="evidence" value="ECO:0007669"/>
    <property type="project" value="UniProtKB-SubCell"/>
</dbReference>
<protein>
    <recommendedName>
        <fullName evidence="8">Bifunctional chorismate mutase/prephenate dehydratase</fullName>
        <ecNumber evidence="7">4.2.1.51</ecNumber>
        <ecNumber evidence="6">5.4.99.5</ecNumber>
    </recommendedName>
    <alternativeName>
        <fullName evidence="17">Chorismate mutase-prephenate dehydratase</fullName>
    </alternativeName>
    <alternativeName>
        <fullName evidence="16">p-protein</fullName>
    </alternativeName>
</protein>
<dbReference type="UniPathway" id="UPA00121">
    <property type="reaction ID" value="UER00345"/>
</dbReference>
<dbReference type="SUPFAM" id="SSF55021">
    <property type="entry name" value="ACT-like"/>
    <property type="match status" value="1"/>
</dbReference>
<comment type="pathway">
    <text evidence="5">Metabolic intermediate biosynthesis; prephenate biosynthesis; prephenate from chorismate: step 1/1.</text>
</comment>
<comment type="pathway">
    <text evidence="4">Amino-acid biosynthesis; L-phenylalanine biosynthesis; phenylpyruvate from prephenate: step 1/1.</text>
</comment>
<evidence type="ECO:0000256" key="16">
    <source>
        <dbReference type="ARBA" id="ARBA00031175"/>
    </source>
</evidence>
<evidence type="ECO:0000256" key="15">
    <source>
        <dbReference type="ARBA" id="ARBA00023268"/>
    </source>
</evidence>
<sequence>MAQHNINDDKHLQTLRKSIDEVDTQILQLLKNRMKLVHQVGVQKHQSGSSIYRPERERAIIERLSAELGDEDFLNKKAVSAIYQEIFAISRNLEMCQKVAFLGPIGSYTHQAARERFGAMSEYIALNTISAVFKALEQKRVKYGVVPIENNTNGVVGATIDHLNNSDLKIIAELVLPIHHSFISRCEHLSQLRRIYSKDIAFGQCSEFLKSHNLDELEFISVDSTAKAAQIASEDPQSAAICSKVAAKLYEIPIMFENIEDTHDNRTRFVVVSDFVNAPSGNDKTSVFVTLRNYKETAALFGLLEDFKHFGINLTKIDSRPIKSKHSFAFGFFIDFKGHYLDENVQALFAKRKEELKWLGSYVAGFDFE</sequence>
<evidence type="ECO:0000256" key="1">
    <source>
        <dbReference type="ARBA" id="ARBA00000824"/>
    </source>
</evidence>
<feature type="domain" description="Prephenate dehydratase" evidence="21">
    <location>
        <begin position="98"/>
        <end position="274"/>
    </location>
</feature>
<evidence type="ECO:0000256" key="6">
    <source>
        <dbReference type="ARBA" id="ARBA00012404"/>
    </source>
</evidence>
<dbReference type="PROSITE" id="PS51168">
    <property type="entry name" value="CHORISMATE_MUT_2"/>
    <property type="match status" value="1"/>
</dbReference>
<dbReference type="SUPFAM" id="SSF48600">
    <property type="entry name" value="Chorismate mutase II"/>
    <property type="match status" value="1"/>
</dbReference>
<dbReference type="PIRSF" id="PIRSF001500">
    <property type="entry name" value="Chor_mut_pdt_Ppr"/>
    <property type="match status" value="1"/>
</dbReference>
<evidence type="ECO:0000256" key="13">
    <source>
        <dbReference type="ARBA" id="ARBA00023235"/>
    </source>
</evidence>
<dbReference type="GO" id="GO:0004106">
    <property type="term" value="F:chorismate mutase activity"/>
    <property type="evidence" value="ECO:0007669"/>
    <property type="project" value="UniProtKB-EC"/>
</dbReference>
<dbReference type="NCBIfam" id="NF008865">
    <property type="entry name" value="PRK11898.1"/>
    <property type="match status" value="1"/>
</dbReference>
<comment type="catalytic activity">
    <reaction evidence="18">
        <text>prephenate + H(+) = 3-phenylpyruvate + CO2 + H2O</text>
        <dbReference type="Rhea" id="RHEA:21648"/>
        <dbReference type="ChEBI" id="CHEBI:15377"/>
        <dbReference type="ChEBI" id="CHEBI:15378"/>
        <dbReference type="ChEBI" id="CHEBI:16526"/>
        <dbReference type="ChEBI" id="CHEBI:18005"/>
        <dbReference type="ChEBI" id="CHEBI:29934"/>
        <dbReference type="EC" id="4.2.1.51"/>
    </reaction>
</comment>
<dbReference type="Gene3D" id="3.30.70.260">
    <property type="match status" value="1"/>
</dbReference>
<dbReference type="GO" id="GO:0004664">
    <property type="term" value="F:prephenate dehydratase activity"/>
    <property type="evidence" value="ECO:0007669"/>
    <property type="project" value="UniProtKB-EC"/>
</dbReference>
<evidence type="ECO:0000256" key="18">
    <source>
        <dbReference type="ARBA" id="ARBA00047848"/>
    </source>
</evidence>
<accession>A0A3D8IQG6</accession>
<keyword evidence="9" id="KW-0963">Cytoplasm</keyword>
<dbReference type="AlphaFoldDB" id="A0A3D8IQG6"/>
<comment type="function">
    <text evidence="2">Catalyzes the Claisen rearrangement of chorismate to prephenate and the decarboxylation/dehydration of prephenate to phenylpyruvate.</text>
</comment>
<dbReference type="InterPro" id="IPR002701">
    <property type="entry name" value="CM_II_prokaryot"/>
</dbReference>
<evidence type="ECO:0000259" key="20">
    <source>
        <dbReference type="PROSITE" id="PS51168"/>
    </source>
</evidence>
<dbReference type="InterPro" id="IPR036263">
    <property type="entry name" value="Chorismate_II_sf"/>
</dbReference>
<dbReference type="OrthoDB" id="9802281at2"/>
<feature type="domain" description="Chorismate mutase" evidence="20">
    <location>
        <begin position="6"/>
        <end position="98"/>
    </location>
</feature>
<comment type="subcellular location">
    <subcellularLocation>
        <location evidence="3">Cytoplasm</location>
    </subcellularLocation>
</comment>
<dbReference type="GO" id="GO:0046417">
    <property type="term" value="P:chorismate metabolic process"/>
    <property type="evidence" value="ECO:0007669"/>
    <property type="project" value="InterPro"/>
</dbReference>
<evidence type="ECO:0000256" key="8">
    <source>
        <dbReference type="ARBA" id="ARBA00014401"/>
    </source>
</evidence>
<evidence type="ECO:0000256" key="10">
    <source>
        <dbReference type="ARBA" id="ARBA00022605"/>
    </source>
</evidence>
<proteinExistence type="predicted"/>
<keyword evidence="12" id="KW-0584">Phenylalanine biosynthesis</keyword>
<dbReference type="PROSITE" id="PS00857">
    <property type="entry name" value="PREPHENATE_DEHYDR_1"/>
    <property type="match status" value="1"/>
</dbReference>